<evidence type="ECO:0000313" key="1">
    <source>
        <dbReference type="EMBL" id="KFO34499.1"/>
    </source>
</evidence>
<dbReference type="EMBL" id="KN121943">
    <property type="protein sequence ID" value="KFO34499.1"/>
    <property type="molecule type" value="Genomic_DNA"/>
</dbReference>
<organism evidence="1 2">
    <name type="scientific">Fukomys damarensis</name>
    <name type="common">Damaraland mole rat</name>
    <name type="synonym">Cryptomys damarensis</name>
    <dbReference type="NCBI Taxonomy" id="885580"/>
    <lineage>
        <taxon>Eukaryota</taxon>
        <taxon>Metazoa</taxon>
        <taxon>Chordata</taxon>
        <taxon>Craniata</taxon>
        <taxon>Vertebrata</taxon>
        <taxon>Euteleostomi</taxon>
        <taxon>Mammalia</taxon>
        <taxon>Eutheria</taxon>
        <taxon>Euarchontoglires</taxon>
        <taxon>Glires</taxon>
        <taxon>Rodentia</taxon>
        <taxon>Hystricomorpha</taxon>
        <taxon>Bathyergidae</taxon>
        <taxon>Fukomys</taxon>
    </lineage>
</organism>
<keyword evidence="2" id="KW-1185">Reference proteome</keyword>
<evidence type="ECO:0000313" key="2">
    <source>
        <dbReference type="Proteomes" id="UP000028990"/>
    </source>
</evidence>
<proteinExistence type="predicted"/>
<dbReference type="AlphaFoldDB" id="A0A091DQT9"/>
<reference evidence="1 2" key="1">
    <citation type="submission" date="2013-11" db="EMBL/GenBank/DDBJ databases">
        <title>The Damaraland mole rat (Fukomys damarensis) genome and evolution of African mole rats.</title>
        <authorList>
            <person name="Gladyshev V.N."/>
            <person name="Fang X."/>
        </authorList>
    </citation>
    <scope>NUCLEOTIDE SEQUENCE [LARGE SCALE GENOMIC DNA]</scope>
    <source>
        <tissue evidence="1">Liver</tissue>
    </source>
</reference>
<name>A0A091DQT9_FUKDA</name>
<sequence>MSGVEALKRNVCTLEIQRVQSKIKGRDLTAESRELYGISAVVITFYIWEKNPIRYKDAVNLVALFKKVTLVCTTSGCESTTLGVEFVANYVILHIVEDVYRYVSQYNEQYLSQLFVLMIECITVALDNCAIIHQSGLVTKMFMTTESVSLIHRDRLGAIF</sequence>
<accession>A0A091DQT9</accession>
<dbReference type="Proteomes" id="UP000028990">
    <property type="component" value="Unassembled WGS sequence"/>
</dbReference>
<gene>
    <name evidence="1" type="ORF">H920_04078</name>
</gene>
<protein>
    <submittedName>
        <fullName evidence="1">Uncharacterized protein</fullName>
    </submittedName>
</protein>